<dbReference type="VEuPathDB" id="FungiDB:CH63R_03669"/>
<reference evidence="3" key="1">
    <citation type="journal article" date="2017" name="BMC Genomics">
        <title>Gapless genome assembly of Colletotrichum higginsianum reveals chromosome structure and association of transposable elements with secondary metabolite gene clusters.</title>
        <authorList>
            <person name="Dallery J.-F."/>
            <person name="Lapalu N."/>
            <person name="Zampounis A."/>
            <person name="Pigne S."/>
            <person name="Luyten I."/>
            <person name="Amselem J."/>
            <person name="Wittenberg A.H.J."/>
            <person name="Zhou S."/>
            <person name="de Queiroz M.V."/>
            <person name="Robin G.P."/>
            <person name="Auger A."/>
            <person name="Hainaut M."/>
            <person name="Henrissat B."/>
            <person name="Kim K.-T."/>
            <person name="Lee Y.-H."/>
            <person name="Lespinet O."/>
            <person name="Schwartz D.C."/>
            <person name="Thon M.R."/>
            <person name="O'Connell R.J."/>
        </authorList>
    </citation>
    <scope>NUCLEOTIDE SEQUENCE [LARGE SCALE GENOMIC DNA]</scope>
    <source>
        <strain evidence="3">IMI 349063</strain>
    </source>
</reference>
<protein>
    <submittedName>
        <fullName evidence="2">Uncharacterized protein</fullName>
    </submittedName>
</protein>
<dbReference type="AlphaFoldDB" id="A0A1B7YH24"/>
<sequence length="207" mass="22898">MAPSGDAFTCVTRPMGIRAKIAQLNVLCPASPCRTSLRADRQRPIRLKSSPSRALVSVGYCVLSPFQLQSSIIAIMTLTTSADPSTMLARAISEQEAVTCHLEPVPCDCPFGKYTGTAGWLKLLEAIVHYYAPPRWVRWLIGIGLFIHVTVILITRCLEFIIRVLECQSVRQRGGSWADVLAVMSKKKPDLHGLSEDRKREISAQSF</sequence>
<organism evidence="2 3">
    <name type="scientific">Colletotrichum higginsianum (strain IMI 349063)</name>
    <name type="common">Crucifer anthracnose fungus</name>
    <dbReference type="NCBI Taxonomy" id="759273"/>
    <lineage>
        <taxon>Eukaryota</taxon>
        <taxon>Fungi</taxon>
        <taxon>Dikarya</taxon>
        <taxon>Ascomycota</taxon>
        <taxon>Pezizomycotina</taxon>
        <taxon>Sordariomycetes</taxon>
        <taxon>Hypocreomycetidae</taxon>
        <taxon>Glomerellales</taxon>
        <taxon>Glomerellaceae</taxon>
        <taxon>Colletotrichum</taxon>
        <taxon>Colletotrichum destructivum species complex</taxon>
    </lineage>
</organism>
<keyword evidence="3" id="KW-1185">Reference proteome</keyword>
<dbReference type="RefSeq" id="XP_018159890.1">
    <property type="nucleotide sequence ID" value="XM_018298644.1"/>
</dbReference>
<evidence type="ECO:0000256" key="1">
    <source>
        <dbReference type="SAM" id="Phobius"/>
    </source>
</evidence>
<feature type="transmembrane region" description="Helical" evidence="1">
    <location>
        <begin position="54"/>
        <end position="78"/>
    </location>
</feature>
<dbReference type="GeneID" id="28862751"/>
<dbReference type="EMBL" id="LTAN01000003">
    <property type="protein sequence ID" value="OBR11373.1"/>
    <property type="molecule type" value="Genomic_DNA"/>
</dbReference>
<keyword evidence="1" id="KW-1133">Transmembrane helix</keyword>
<gene>
    <name evidence="2" type="ORF">CH63R_03669</name>
</gene>
<evidence type="ECO:0000313" key="2">
    <source>
        <dbReference type="EMBL" id="OBR11373.1"/>
    </source>
</evidence>
<accession>A0A1B7YH24</accession>
<evidence type="ECO:0000313" key="3">
    <source>
        <dbReference type="Proteomes" id="UP000092177"/>
    </source>
</evidence>
<proteinExistence type="predicted"/>
<dbReference type="KEGG" id="chig:CH63R_03669"/>
<feature type="transmembrane region" description="Helical" evidence="1">
    <location>
        <begin position="136"/>
        <end position="155"/>
    </location>
</feature>
<name>A0A1B7YH24_COLHI</name>
<dbReference type="Proteomes" id="UP000092177">
    <property type="component" value="Chromosome 3"/>
</dbReference>
<keyword evidence="1" id="KW-0812">Transmembrane</keyword>
<keyword evidence="1" id="KW-0472">Membrane</keyword>
<dbReference type="OrthoDB" id="4800361at2759"/>
<comment type="caution">
    <text evidence="2">The sequence shown here is derived from an EMBL/GenBank/DDBJ whole genome shotgun (WGS) entry which is preliminary data.</text>
</comment>